<gene>
    <name evidence="2" type="ORF">EHP00_1344</name>
</gene>
<keyword evidence="3" id="KW-1185">Reference proteome</keyword>
<dbReference type="Pfam" id="PF12271">
    <property type="entry name" value="Chs7"/>
    <property type="match status" value="1"/>
</dbReference>
<name>A0A1W0E738_9MICR</name>
<feature type="transmembrane region" description="Helical" evidence="1">
    <location>
        <begin position="205"/>
        <end position="231"/>
    </location>
</feature>
<sequence>MPTTHELPQHICDQINEPSCGPLRLDTTTYLSKSGTIFGVQINAPYTFLLLIIGILQCLRMYQNTSSMHACIGKGEVKIILLLFVIFNFLTIPVINFQFFLLMKTELFYTVLSAFQMTAFATFFFAIFASGITIDRIHGIMRMSSHSFLAAATFCFSFIILGFCLIGLFIYNYYLFVIILSINTFNIIFYVLNQIKKLKRIKSDVWAYGILGILFTLYMMSILMTVVGADIIALVTEKNLDNFFFFTIFNTLMVIMYHKYWLSTCDFEIECLEFKFQ</sequence>
<feature type="transmembrane region" description="Helical" evidence="1">
    <location>
        <begin position="79"/>
        <end position="101"/>
    </location>
</feature>
<dbReference type="Proteomes" id="UP000192758">
    <property type="component" value="Unassembled WGS sequence"/>
</dbReference>
<keyword evidence="1" id="KW-1133">Transmembrane helix</keyword>
<proteinExistence type="predicted"/>
<protein>
    <submittedName>
        <fullName evidence="2">Uncharacterized protein</fullName>
    </submittedName>
</protein>
<evidence type="ECO:0000313" key="3">
    <source>
        <dbReference type="Proteomes" id="UP000192758"/>
    </source>
</evidence>
<keyword evidence="1" id="KW-0812">Transmembrane</keyword>
<accession>A0A1W0E738</accession>
<feature type="transmembrane region" description="Helical" evidence="1">
    <location>
        <begin position="174"/>
        <end position="193"/>
    </location>
</feature>
<feature type="transmembrane region" description="Helical" evidence="1">
    <location>
        <begin position="107"/>
        <end position="128"/>
    </location>
</feature>
<evidence type="ECO:0000256" key="1">
    <source>
        <dbReference type="SAM" id="Phobius"/>
    </source>
</evidence>
<feature type="transmembrane region" description="Helical" evidence="1">
    <location>
        <begin position="148"/>
        <end position="168"/>
    </location>
</feature>
<dbReference type="VEuPathDB" id="MicrosporidiaDB:EHP00_1344"/>
<dbReference type="OrthoDB" id="2189463at2759"/>
<organism evidence="2 3">
    <name type="scientific">Ecytonucleospora hepatopenaei</name>
    <dbReference type="NCBI Taxonomy" id="646526"/>
    <lineage>
        <taxon>Eukaryota</taxon>
        <taxon>Fungi</taxon>
        <taxon>Fungi incertae sedis</taxon>
        <taxon>Microsporidia</taxon>
        <taxon>Enterocytozoonidae</taxon>
        <taxon>Ecytonucleospora</taxon>
    </lineage>
</organism>
<dbReference type="EMBL" id="MNPJ01000014">
    <property type="protein sequence ID" value="OQS54979.1"/>
    <property type="molecule type" value="Genomic_DNA"/>
</dbReference>
<evidence type="ECO:0000313" key="2">
    <source>
        <dbReference type="EMBL" id="OQS54979.1"/>
    </source>
</evidence>
<reference evidence="2 3" key="1">
    <citation type="journal article" date="2017" name="Environ. Microbiol.">
        <title>Decay of the glycolytic pathway and adaptation to intranuclear parasitism within Enterocytozoonidae microsporidia.</title>
        <authorList>
            <person name="Wiredu Boakye D."/>
            <person name="Jaroenlak P."/>
            <person name="Prachumwat A."/>
            <person name="Williams T.A."/>
            <person name="Bateman K.S."/>
            <person name="Itsathitphaisarn O."/>
            <person name="Sritunyalucksana K."/>
            <person name="Paszkiewicz K.H."/>
            <person name="Moore K.A."/>
            <person name="Stentiford G.D."/>
            <person name="Williams B.A."/>
        </authorList>
    </citation>
    <scope>NUCLEOTIDE SEQUENCE [LARGE SCALE GENOMIC DNA]</scope>
    <source>
        <strain evidence="2 3">TH1</strain>
    </source>
</reference>
<keyword evidence="1" id="KW-0472">Membrane</keyword>
<dbReference type="STRING" id="646526.A0A1W0E738"/>
<dbReference type="AlphaFoldDB" id="A0A1W0E738"/>
<feature type="transmembrane region" description="Helical" evidence="1">
    <location>
        <begin position="243"/>
        <end position="262"/>
    </location>
</feature>
<comment type="caution">
    <text evidence="2">The sequence shown here is derived from an EMBL/GenBank/DDBJ whole genome shotgun (WGS) entry which is preliminary data.</text>
</comment>
<feature type="transmembrane region" description="Helical" evidence="1">
    <location>
        <begin position="37"/>
        <end position="59"/>
    </location>
</feature>
<dbReference type="InterPro" id="IPR022057">
    <property type="entry name" value="Chs7"/>
</dbReference>